<proteinExistence type="predicted"/>
<sequence length="32" mass="3517">MDSSVVVQLIDLDMSQQYTCIFTAMASVIPIP</sequence>
<protein>
    <submittedName>
        <fullName evidence="1">Uncharacterized protein</fullName>
    </submittedName>
</protein>
<dbReference type="AlphaFoldDB" id="A0A4Q5A2D1"/>
<dbReference type="EMBL" id="RYUH01000004">
    <property type="protein sequence ID" value="RYQ12112.1"/>
    <property type="molecule type" value="Genomic_DNA"/>
</dbReference>
<comment type="caution">
    <text evidence="1">The sequence shown here is derived from an EMBL/GenBank/DDBJ whole genome shotgun (WGS) entry which is preliminary data.</text>
</comment>
<name>A0A4Q5A2D1_9BIFI</name>
<organism evidence="1 2">
    <name type="scientific">Bifidobacterium pseudolongum subsp. globosum</name>
    <dbReference type="NCBI Taxonomy" id="1690"/>
    <lineage>
        <taxon>Bacteria</taxon>
        <taxon>Bacillati</taxon>
        <taxon>Actinomycetota</taxon>
        <taxon>Actinomycetes</taxon>
        <taxon>Bifidobacteriales</taxon>
        <taxon>Bifidobacteriaceae</taxon>
        <taxon>Bifidobacterium</taxon>
    </lineage>
</organism>
<evidence type="ECO:0000313" key="2">
    <source>
        <dbReference type="Proteomes" id="UP000292568"/>
    </source>
</evidence>
<reference evidence="1 2" key="1">
    <citation type="submission" date="2018-12" db="EMBL/GenBank/DDBJ databases">
        <title>Unveiling genomic diversity among members of the Bifidobacterium pseudolongum species, a widely distributed gut commensal of the animal kingdom.</title>
        <authorList>
            <person name="Lugli G.A."/>
            <person name="Duranti S."/>
            <person name="Albert K."/>
            <person name="Mancabelli L."/>
            <person name="Napoli S."/>
            <person name="Viappiani A."/>
            <person name="Anzalone R."/>
            <person name="Longhi G."/>
            <person name="Milani C."/>
            <person name="Turroni F."/>
            <person name="Alessandri G."/>
            <person name="Sela D.A."/>
            <person name="Van Sinderen D."/>
            <person name="Ventura M."/>
        </authorList>
    </citation>
    <scope>NUCLEOTIDE SEQUENCE [LARGE SCALE GENOMIC DNA]</scope>
    <source>
        <strain evidence="1 2">2093B</strain>
    </source>
</reference>
<evidence type="ECO:0000313" key="1">
    <source>
        <dbReference type="EMBL" id="RYQ12112.1"/>
    </source>
</evidence>
<dbReference type="Proteomes" id="UP000292568">
    <property type="component" value="Unassembled WGS sequence"/>
</dbReference>
<gene>
    <name evidence="1" type="ORF">PG2093B_0218</name>
</gene>
<accession>A0A4Q5A2D1</accession>